<dbReference type="PANTHER" id="PTHR23345:SF15">
    <property type="entry name" value="VITELLOGENIN 1-RELATED"/>
    <property type="match status" value="1"/>
</dbReference>
<accession>A0A8C4QUJ0</accession>
<name>A0A8C4QUJ0_EPTBU</name>
<organism evidence="3 4">
    <name type="scientific">Eptatretus burgeri</name>
    <name type="common">Inshore hagfish</name>
    <dbReference type="NCBI Taxonomy" id="7764"/>
    <lineage>
        <taxon>Eukaryota</taxon>
        <taxon>Metazoa</taxon>
        <taxon>Chordata</taxon>
        <taxon>Craniata</taxon>
        <taxon>Vertebrata</taxon>
        <taxon>Cyclostomata</taxon>
        <taxon>Myxini</taxon>
        <taxon>Myxiniformes</taxon>
        <taxon>Myxinidae</taxon>
        <taxon>Eptatretinae</taxon>
        <taxon>Eptatretus</taxon>
    </lineage>
</organism>
<dbReference type="GO" id="GO:0032355">
    <property type="term" value="P:response to estradiol"/>
    <property type="evidence" value="ECO:0007669"/>
    <property type="project" value="TreeGrafter"/>
</dbReference>
<dbReference type="InterPro" id="IPR050733">
    <property type="entry name" value="Vitellogenin/Apolipophorin"/>
</dbReference>
<evidence type="ECO:0000313" key="4">
    <source>
        <dbReference type="Proteomes" id="UP000694388"/>
    </source>
</evidence>
<keyword evidence="1" id="KW-0758">Storage protein</keyword>
<dbReference type="PANTHER" id="PTHR23345">
    <property type="entry name" value="VITELLOGENIN-RELATED"/>
    <property type="match status" value="1"/>
</dbReference>
<dbReference type="GO" id="GO:0005319">
    <property type="term" value="F:lipid transporter activity"/>
    <property type="evidence" value="ECO:0007669"/>
    <property type="project" value="TreeGrafter"/>
</dbReference>
<dbReference type="InterPro" id="IPR001846">
    <property type="entry name" value="VWF_type-D"/>
</dbReference>
<sequence>MRGQVCGMCGHADSERNTTYRMPSHKLAKDSESFMQSWVLMEEGCECPLQRKSVKLGKPNAWPHSGDRCYSTEPVFRCPRNCTPTSKQNVTVGMHCLPSGTSHSLRLLCDCSSSCRL</sequence>
<dbReference type="Proteomes" id="UP000694388">
    <property type="component" value="Unplaced"/>
</dbReference>
<dbReference type="GO" id="GO:0045735">
    <property type="term" value="F:nutrient reservoir activity"/>
    <property type="evidence" value="ECO:0007669"/>
    <property type="project" value="UniProtKB-KW"/>
</dbReference>
<evidence type="ECO:0000259" key="2">
    <source>
        <dbReference type="PROSITE" id="PS51233"/>
    </source>
</evidence>
<feature type="domain" description="VWFD" evidence="2">
    <location>
        <begin position="1"/>
        <end position="46"/>
    </location>
</feature>
<dbReference type="GO" id="GO:0071391">
    <property type="term" value="P:cellular response to estrogen stimulus"/>
    <property type="evidence" value="ECO:0007669"/>
    <property type="project" value="TreeGrafter"/>
</dbReference>
<reference evidence="3" key="2">
    <citation type="submission" date="2025-09" db="UniProtKB">
        <authorList>
            <consortium name="Ensembl"/>
        </authorList>
    </citation>
    <scope>IDENTIFICATION</scope>
</reference>
<evidence type="ECO:0000256" key="1">
    <source>
        <dbReference type="ARBA" id="ARBA00022761"/>
    </source>
</evidence>
<dbReference type="GeneTree" id="ENSGT00940000175306"/>
<keyword evidence="4" id="KW-1185">Reference proteome</keyword>
<dbReference type="Ensembl" id="ENSEBUT00000021340.1">
    <property type="protein sequence ID" value="ENSEBUP00000020762.1"/>
    <property type="gene ID" value="ENSEBUG00000012839.1"/>
</dbReference>
<dbReference type="OMA" id="CGHADSE"/>
<dbReference type="PROSITE" id="PS51233">
    <property type="entry name" value="VWFD"/>
    <property type="match status" value="1"/>
</dbReference>
<protein>
    <recommendedName>
        <fullName evidence="2">VWFD domain-containing protein</fullName>
    </recommendedName>
</protein>
<proteinExistence type="predicted"/>
<evidence type="ECO:0000313" key="3">
    <source>
        <dbReference type="Ensembl" id="ENSEBUP00000020762.1"/>
    </source>
</evidence>
<reference evidence="3" key="1">
    <citation type="submission" date="2025-08" db="UniProtKB">
        <authorList>
            <consortium name="Ensembl"/>
        </authorList>
    </citation>
    <scope>IDENTIFICATION</scope>
</reference>
<dbReference type="AlphaFoldDB" id="A0A8C4QUJ0"/>